<name>A0ABW7QMR4_9ACTN</name>
<comment type="caution">
    <text evidence="3">The sequence shown here is derived from an EMBL/GenBank/DDBJ whole genome shotgun (WGS) entry which is preliminary data.</text>
</comment>
<dbReference type="InterPro" id="IPR036890">
    <property type="entry name" value="HATPase_C_sf"/>
</dbReference>
<evidence type="ECO:0000313" key="3">
    <source>
        <dbReference type="EMBL" id="MFH8544666.1"/>
    </source>
</evidence>
<organism evidence="3 4">
    <name type="scientific">Streptomyces longisporoflavus</name>
    <dbReference type="NCBI Taxonomy" id="28044"/>
    <lineage>
        <taxon>Bacteria</taxon>
        <taxon>Bacillati</taxon>
        <taxon>Actinomycetota</taxon>
        <taxon>Actinomycetes</taxon>
        <taxon>Kitasatosporales</taxon>
        <taxon>Streptomycetaceae</taxon>
        <taxon>Streptomyces</taxon>
    </lineage>
</organism>
<dbReference type="InterPro" id="IPR050267">
    <property type="entry name" value="Anti-sigma-factor_SerPK"/>
</dbReference>
<dbReference type="PANTHER" id="PTHR35526">
    <property type="entry name" value="ANTI-SIGMA-F FACTOR RSBW-RELATED"/>
    <property type="match status" value="1"/>
</dbReference>
<sequence length="154" mass="16299">MAGQCEGQRLFGQAIFSSHVFQGSEPISAARDAAREFVTGVQAVRGVPVSARVMDVVQLVVSELVTNAYKHAPGPCLLDLEADGGSVEIRVWDAGTTLPTIHPPDSKRIGQHGLEIVTCVCRSLEMRREPVGKRITAVIALADDANGHPAGSAM</sequence>
<dbReference type="InterPro" id="IPR003594">
    <property type="entry name" value="HATPase_dom"/>
</dbReference>
<evidence type="ECO:0000259" key="2">
    <source>
        <dbReference type="Pfam" id="PF13581"/>
    </source>
</evidence>
<reference evidence="3 4" key="1">
    <citation type="submission" date="2024-10" db="EMBL/GenBank/DDBJ databases">
        <title>The Natural Products Discovery Center: Release of the First 8490 Sequenced Strains for Exploring Actinobacteria Biosynthetic Diversity.</title>
        <authorList>
            <person name="Kalkreuter E."/>
            <person name="Kautsar S.A."/>
            <person name="Yang D."/>
            <person name="Bader C.D."/>
            <person name="Teijaro C.N."/>
            <person name="Fluegel L."/>
            <person name="Davis C.M."/>
            <person name="Simpson J.R."/>
            <person name="Lauterbach L."/>
            <person name="Steele A.D."/>
            <person name="Gui C."/>
            <person name="Meng S."/>
            <person name="Li G."/>
            <person name="Viehrig K."/>
            <person name="Ye F."/>
            <person name="Su P."/>
            <person name="Kiefer A.F."/>
            <person name="Nichols A."/>
            <person name="Cepeda A.J."/>
            <person name="Yan W."/>
            <person name="Fan B."/>
            <person name="Jiang Y."/>
            <person name="Adhikari A."/>
            <person name="Zheng C.-J."/>
            <person name="Schuster L."/>
            <person name="Cowan T.M."/>
            <person name="Smanski M.J."/>
            <person name="Chevrette M.G."/>
            <person name="De Carvalho L.P.S."/>
            <person name="Shen B."/>
        </authorList>
    </citation>
    <scope>NUCLEOTIDE SEQUENCE [LARGE SCALE GENOMIC DNA]</scope>
    <source>
        <strain evidence="3 4">NPDC017990</strain>
    </source>
</reference>
<dbReference type="EMBL" id="JBIRGQ010000001">
    <property type="protein sequence ID" value="MFH8544666.1"/>
    <property type="molecule type" value="Genomic_DNA"/>
</dbReference>
<keyword evidence="1" id="KW-0418">Kinase</keyword>
<keyword evidence="4" id="KW-1185">Reference proteome</keyword>
<proteinExistence type="predicted"/>
<keyword evidence="1" id="KW-0808">Transferase</keyword>
<dbReference type="GO" id="GO:0005524">
    <property type="term" value="F:ATP binding"/>
    <property type="evidence" value="ECO:0007669"/>
    <property type="project" value="UniProtKB-KW"/>
</dbReference>
<accession>A0ABW7QMR4</accession>
<evidence type="ECO:0000256" key="1">
    <source>
        <dbReference type="ARBA" id="ARBA00022527"/>
    </source>
</evidence>
<dbReference type="Pfam" id="PF13581">
    <property type="entry name" value="HATPase_c_2"/>
    <property type="match status" value="1"/>
</dbReference>
<keyword evidence="3" id="KW-0067">ATP-binding</keyword>
<protein>
    <submittedName>
        <fullName evidence="3">ATP-binding protein</fullName>
    </submittedName>
</protein>
<dbReference type="RefSeq" id="WP_397709217.1">
    <property type="nucleotide sequence ID" value="NZ_JBIRGN010000001.1"/>
</dbReference>
<gene>
    <name evidence="3" type="ORF">ACH4F9_06595</name>
</gene>
<evidence type="ECO:0000313" key="4">
    <source>
        <dbReference type="Proteomes" id="UP001610818"/>
    </source>
</evidence>
<dbReference type="Proteomes" id="UP001610818">
    <property type="component" value="Unassembled WGS sequence"/>
</dbReference>
<dbReference type="Gene3D" id="3.30.565.10">
    <property type="entry name" value="Histidine kinase-like ATPase, C-terminal domain"/>
    <property type="match status" value="1"/>
</dbReference>
<dbReference type="SUPFAM" id="SSF55874">
    <property type="entry name" value="ATPase domain of HSP90 chaperone/DNA topoisomerase II/histidine kinase"/>
    <property type="match status" value="1"/>
</dbReference>
<dbReference type="PANTHER" id="PTHR35526:SF3">
    <property type="entry name" value="ANTI-SIGMA-F FACTOR RSBW"/>
    <property type="match status" value="1"/>
</dbReference>
<keyword evidence="1" id="KW-0723">Serine/threonine-protein kinase</keyword>
<feature type="domain" description="Histidine kinase/HSP90-like ATPase" evidence="2">
    <location>
        <begin position="32"/>
        <end position="138"/>
    </location>
</feature>
<keyword evidence="3" id="KW-0547">Nucleotide-binding</keyword>
<dbReference type="CDD" id="cd16936">
    <property type="entry name" value="HATPase_RsbW-like"/>
    <property type="match status" value="1"/>
</dbReference>